<name>A0ABQ4F8F3_9ACTN</name>
<reference evidence="1 2" key="1">
    <citation type="submission" date="2021-01" db="EMBL/GenBank/DDBJ databases">
        <title>Whole genome shotgun sequence of Microbispora amethystogenes NBRC 101907.</title>
        <authorList>
            <person name="Komaki H."/>
            <person name="Tamura T."/>
        </authorList>
    </citation>
    <scope>NUCLEOTIDE SEQUENCE [LARGE SCALE GENOMIC DNA]</scope>
    <source>
        <strain evidence="1 2">NBRC 101907</strain>
    </source>
</reference>
<accession>A0ABQ4F8F3</accession>
<organism evidence="1 2">
    <name type="scientific">Microbispora amethystogenes</name>
    <dbReference type="NCBI Taxonomy" id="1427754"/>
    <lineage>
        <taxon>Bacteria</taxon>
        <taxon>Bacillati</taxon>
        <taxon>Actinomycetota</taxon>
        <taxon>Actinomycetes</taxon>
        <taxon>Streptosporangiales</taxon>
        <taxon>Streptosporangiaceae</taxon>
        <taxon>Microbispora</taxon>
    </lineage>
</organism>
<protein>
    <submittedName>
        <fullName evidence="1">Uncharacterized protein</fullName>
    </submittedName>
</protein>
<evidence type="ECO:0000313" key="2">
    <source>
        <dbReference type="Proteomes" id="UP000651728"/>
    </source>
</evidence>
<dbReference type="RefSeq" id="WP_191910249.1">
    <property type="nucleotide sequence ID" value="NZ_BAABEJ010000005.1"/>
</dbReference>
<evidence type="ECO:0000313" key="1">
    <source>
        <dbReference type="EMBL" id="GIH31090.1"/>
    </source>
</evidence>
<dbReference type="Proteomes" id="UP000651728">
    <property type="component" value="Unassembled WGS sequence"/>
</dbReference>
<keyword evidence="2" id="KW-1185">Reference proteome</keyword>
<sequence>MEPQFYRYTALGAERPDQEVGYNATRRPQMSVKHDSAEATLHLVTG</sequence>
<comment type="caution">
    <text evidence="1">The sequence shown here is derived from an EMBL/GenBank/DDBJ whole genome shotgun (WGS) entry which is preliminary data.</text>
</comment>
<proteinExistence type="predicted"/>
<gene>
    <name evidence="1" type="ORF">Mam01_12540</name>
</gene>
<dbReference type="EMBL" id="BOOB01000009">
    <property type="protein sequence ID" value="GIH31090.1"/>
    <property type="molecule type" value="Genomic_DNA"/>
</dbReference>